<name>A0ACC3CDI1_PYRYE</name>
<protein>
    <submittedName>
        <fullName evidence="1">Uncharacterized protein</fullName>
    </submittedName>
</protein>
<evidence type="ECO:0000313" key="1">
    <source>
        <dbReference type="EMBL" id="KAK1868275.1"/>
    </source>
</evidence>
<organism evidence="1 2">
    <name type="scientific">Pyropia yezoensis</name>
    <name type="common">Susabi-nori</name>
    <name type="synonym">Porphyra yezoensis</name>
    <dbReference type="NCBI Taxonomy" id="2788"/>
    <lineage>
        <taxon>Eukaryota</taxon>
        <taxon>Rhodophyta</taxon>
        <taxon>Bangiophyceae</taxon>
        <taxon>Bangiales</taxon>
        <taxon>Bangiaceae</taxon>
        <taxon>Pyropia</taxon>
    </lineage>
</organism>
<keyword evidence="2" id="KW-1185">Reference proteome</keyword>
<reference evidence="1" key="1">
    <citation type="submission" date="2019-11" db="EMBL/GenBank/DDBJ databases">
        <title>Nori genome reveals adaptations in red seaweeds to the harsh intertidal environment.</title>
        <authorList>
            <person name="Wang D."/>
            <person name="Mao Y."/>
        </authorList>
    </citation>
    <scope>NUCLEOTIDE SEQUENCE</scope>
    <source>
        <tissue evidence="1">Gametophyte</tissue>
    </source>
</reference>
<dbReference type="EMBL" id="CM020620">
    <property type="protein sequence ID" value="KAK1868275.1"/>
    <property type="molecule type" value="Genomic_DNA"/>
</dbReference>
<gene>
    <name evidence="1" type="ORF">I4F81_010768</name>
</gene>
<proteinExistence type="predicted"/>
<dbReference type="Proteomes" id="UP000798662">
    <property type="component" value="Chromosome 3"/>
</dbReference>
<accession>A0ACC3CDI1</accession>
<evidence type="ECO:0000313" key="2">
    <source>
        <dbReference type="Proteomes" id="UP000798662"/>
    </source>
</evidence>
<sequence length="1008" mass="103013">MSPSPSARSLSRSVSQAAKDGAAAEPGAAAAESGVAVAKPAEATATAALRPGSPTPCPAVEGRRPLRVRVPSEKAAQSAAAPSPTPPPLPRGLSLMAGPLRGPSGQLLSEGEIKHAINVGVTDDLAKIVVDESVARSKVILSVRKGATPGMCITLPALELPPAAAVSTPPPDSDAAVAASASGRGTASASAPGMVPVATPGPMPAATPGTASAATPRTASAATPGPGPGAGEGEEDGRRRAIRRSARRASASEHAVDAVGAAAAAAAEKAPEAAEEEGAAFNADGTLTAIGRAILDQVEFFGQLPPSDLSDTDLLDLSPDERLKRRRRKRDIVRRDLYRVAVGATAIAVTASGREYLGPRPGDRHRMSGTGVRGPPVPVRPPLAAAASASASAMPAPGPAGPVHRRTVGRVVEGGASPYAGMTKAERRRAQLDREMLYKREKRARLRAETAASSGVRMDGRGLHKKGRRRSHSDRDVPRLALHLRGNRPAAALLEQLLALDDGPESMLAVVAPPAKDDNGGGEDANDGSDLRALHQRVTTDTQLVTIEKVANEWRRHCRCLRAHYPRGSPSHAAAERLFSRGELIGKRSSSKVISMIMGLPPGNAADGFPDCWSDGAAAAAGGSGGVEMAADQAPHALEAASLVVGAAERQALRAAASGDGGAAVRGGASGAAAAGAAEGRATDGAASAARAAGPTGAGGGAPPGDSSDVDDGPHPATDAAAVGDDGLSSDKRGTPRRASAATPSGWADLTDTLPEPLASLFRPPPPVPADQKTGSVTQWRPYVAGSLSRRGSAGDAAADATPPPKAAVAAAAARSSSPSGEPPAAVVDEASVAGSPAAAAVSVPSPSAGLPLALSDDERRYQRMRLAPKRFITLRSGIHGIGLFTLDDIAKDEFVMEYTGELIRSPLGDVRERAYEAEGLGTYLFKLSETEIVDATRRSNRARFLNHSCEPLLQSETAHLGGRPLVILRVKHPVPAFTELTLDYQLPLEDKKISCSCGSRKCRGFLN</sequence>
<comment type="caution">
    <text evidence="1">The sequence shown here is derived from an EMBL/GenBank/DDBJ whole genome shotgun (WGS) entry which is preliminary data.</text>
</comment>